<accession>A0A8K0HIB0</accession>
<dbReference type="Proteomes" id="UP000796880">
    <property type="component" value="Unassembled WGS sequence"/>
</dbReference>
<proteinExistence type="predicted"/>
<protein>
    <submittedName>
        <fullName evidence="1">Uncharacterized protein</fullName>
    </submittedName>
</protein>
<sequence>MIKLLPRSRLQYRIKLLSLNHLGKKSPAIAASSAVLSFSSVVFLPLERHLSGHNPTDKWQLGPYASVDLLPGNHRYNFKSKIRPFGQQGNEAVKLRQVKRPPAFDAFVKNEKGKERPATERQKRQEKCHTLSRSFRLGKGIRLARNLRSLSRRVNPERVSRELGDKDLGSVTSLSEDREMGKASDGWSTSCSMSVIKSGGNQGKAKRLCPFTSFKERILKAAATSVRGYLLLLINVLQRAYSIPSVRGCGTSAIIPFLTAPSSSSSPGVDSIAKKAFPPRVFSFTTTMA</sequence>
<evidence type="ECO:0000313" key="1">
    <source>
        <dbReference type="EMBL" id="KAF3452188.1"/>
    </source>
</evidence>
<comment type="caution">
    <text evidence="1">The sequence shown here is derived from an EMBL/GenBank/DDBJ whole genome shotgun (WGS) entry which is preliminary data.</text>
</comment>
<dbReference type="EMBL" id="VOIH02000003">
    <property type="protein sequence ID" value="KAF3452188.1"/>
    <property type="molecule type" value="Genomic_DNA"/>
</dbReference>
<name>A0A8K0HIB0_9ROSA</name>
<gene>
    <name evidence="1" type="ORF">FNV43_RR08286</name>
</gene>
<reference evidence="1" key="1">
    <citation type="submission" date="2020-03" db="EMBL/GenBank/DDBJ databases">
        <title>A high-quality chromosome-level genome assembly of a woody plant with both climbing and erect habits, Rhamnella rubrinervis.</title>
        <authorList>
            <person name="Lu Z."/>
            <person name="Yang Y."/>
            <person name="Zhu X."/>
            <person name="Sun Y."/>
        </authorList>
    </citation>
    <scope>NUCLEOTIDE SEQUENCE</scope>
    <source>
        <strain evidence="1">BYM</strain>
        <tissue evidence="1">Leaf</tissue>
    </source>
</reference>
<organism evidence="1 2">
    <name type="scientific">Rhamnella rubrinervis</name>
    <dbReference type="NCBI Taxonomy" id="2594499"/>
    <lineage>
        <taxon>Eukaryota</taxon>
        <taxon>Viridiplantae</taxon>
        <taxon>Streptophyta</taxon>
        <taxon>Embryophyta</taxon>
        <taxon>Tracheophyta</taxon>
        <taxon>Spermatophyta</taxon>
        <taxon>Magnoliopsida</taxon>
        <taxon>eudicotyledons</taxon>
        <taxon>Gunneridae</taxon>
        <taxon>Pentapetalae</taxon>
        <taxon>rosids</taxon>
        <taxon>fabids</taxon>
        <taxon>Rosales</taxon>
        <taxon>Rhamnaceae</taxon>
        <taxon>rhamnoid group</taxon>
        <taxon>Rhamneae</taxon>
        <taxon>Rhamnella</taxon>
    </lineage>
</organism>
<evidence type="ECO:0000313" key="2">
    <source>
        <dbReference type="Proteomes" id="UP000796880"/>
    </source>
</evidence>
<keyword evidence="2" id="KW-1185">Reference proteome</keyword>
<dbReference type="AlphaFoldDB" id="A0A8K0HIB0"/>